<proteinExistence type="predicted"/>
<organism evidence="2 3">
    <name type="scientific">Trifolium medium</name>
    <dbReference type="NCBI Taxonomy" id="97028"/>
    <lineage>
        <taxon>Eukaryota</taxon>
        <taxon>Viridiplantae</taxon>
        <taxon>Streptophyta</taxon>
        <taxon>Embryophyta</taxon>
        <taxon>Tracheophyta</taxon>
        <taxon>Spermatophyta</taxon>
        <taxon>Magnoliopsida</taxon>
        <taxon>eudicotyledons</taxon>
        <taxon>Gunneridae</taxon>
        <taxon>Pentapetalae</taxon>
        <taxon>rosids</taxon>
        <taxon>fabids</taxon>
        <taxon>Fabales</taxon>
        <taxon>Fabaceae</taxon>
        <taxon>Papilionoideae</taxon>
        <taxon>50 kb inversion clade</taxon>
        <taxon>NPAAA clade</taxon>
        <taxon>Hologalegina</taxon>
        <taxon>IRL clade</taxon>
        <taxon>Trifolieae</taxon>
        <taxon>Trifolium</taxon>
    </lineage>
</organism>
<feature type="region of interest" description="Disordered" evidence="1">
    <location>
        <begin position="104"/>
        <end position="137"/>
    </location>
</feature>
<dbReference type="AlphaFoldDB" id="A0A392QW91"/>
<accession>A0A392QW91</accession>
<reference evidence="2 3" key="1">
    <citation type="journal article" date="2018" name="Front. Plant Sci.">
        <title>Red Clover (Trifolium pratense) and Zigzag Clover (T. medium) - A Picture of Genomic Similarities and Differences.</title>
        <authorList>
            <person name="Dluhosova J."/>
            <person name="Istvanek J."/>
            <person name="Nedelnik J."/>
            <person name="Repkova J."/>
        </authorList>
    </citation>
    <scope>NUCLEOTIDE SEQUENCE [LARGE SCALE GENOMIC DNA]</scope>
    <source>
        <strain evidence="3">cv. 10/8</strain>
        <tissue evidence="2">Leaf</tissue>
    </source>
</reference>
<evidence type="ECO:0000313" key="3">
    <source>
        <dbReference type="Proteomes" id="UP000265520"/>
    </source>
</evidence>
<comment type="caution">
    <text evidence="2">The sequence shown here is derived from an EMBL/GenBank/DDBJ whole genome shotgun (WGS) entry which is preliminary data.</text>
</comment>
<sequence length="137" mass="14915">TIGHNITTCKWLQEKLVADPKNKTVKEVVVSKPQYVAKIKSTNPGPSAKKVEEVERKKVADLVTQQDLDAAQQENHNENIHDNAAAQDTSACGAPCRDSIMSLAGTETEADMQQVDDNAADNENADMVPETQDNVEV</sequence>
<feature type="non-terminal residue" evidence="2">
    <location>
        <position position="137"/>
    </location>
</feature>
<keyword evidence="3" id="KW-1185">Reference proteome</keyword>
<name>A0A392QW91_9FABA</name>
<dbReference type="Proteomes" id="UP000265520">
    <property type="component" value="Unassembled WGS sequence"/>
</dbReference>
<feature type="non-terminal residue" evidence="2">
    <location>
        <position position="1"/>
    </location>
</feature>
<protein>
    <submittedName>
        <fullName evidence="2">Uncharacterized protein</fullName>
    </submittedName>
</protein>
<feature type="region of interest" description="Disordered" evidence="1">
    <location>
        <begin position="68"/>
        <end position="91"/>
    </location>
</feature>
<evidence type="ECO:0000256" key="1">
    <source>
        <dbReference type="SAM" id="MobiDB-lite"/>
    </source>
</evidence>
<evidence type="ECO:0000313" key="2">
    <source>
        <dbReference type="EMBL" id="MCI28114.1"/>
    </source>
</evidence>
<dbReference type="EMBL" id="LXQA010163633">
    <property type="protein sequence ID" value="MCI28114.1"/>
    <property type="molecule type" value="Genomic_DNA"/>
</dbReference>